<evidence type="ECO:0000313" key="3">
    <source>
        <dbReference type="Proteomes" id="UP000799439"/>
    </source>
</evidence>
<feature type="compositionally biased region" description="Basic and acidic residues" evidence="1">
    <location>
        <begin position="749"/>
        <end position="762"/>
    </location>
</feature>
<feature type="compositionally biased region" description="Polar residues" evidence="1">
    <location>
        <begin position="932"/>
        <end position="942"/>
    </location>
</feature>
<reference evidence="2" key="1">
    <citation type="journal article" date="2020" name="Stud. Mycol.">
        <title>101 Dothideomycetes genomes: a test case for predicting lifestyles and emergence of pathogens.</title>
        <authorList>
            <person name="Haridas S."/>
            <person name="Albert R."/>
            <person name="Binder M."/>
            <person name="Bloem J."/>
            <person name="Labutti K."/>
            <person name="Salamov A."/>
            <person name="Andreopoulos B."/>
            <person name="Baker S."/>
            <person name="Barry K."/>
            <person name="Bills G."/>
            <person name="Bluhm B."/>
            <person name="Cannon C."/>
            <person name="Castanera R."/>
            <person name="Culley D."/>
            <person name="Daum C."/>
            <person name="Ezra D."/>
            <person name="Gonzalez J."/>
            <person name="Henrissat B."/>
            <person name="Kuo A."/>
            <person name="Liang C."/>
            <person name="Lipzen A."/>
            <person name="Lutzoni F."/>
            <person name="Magnuson J."/>
            <person name="Mondo S."/>
            <person name="Nolan M."/>
            <person name="Ohm R."/>
            <person name="Pangilinan J."/>
            <person name="Park H.-J."/>
            <person name="Ramirez L."/>
            <person name="Alfaro M."/>
            <person name="Sun H."/>
            <person name="Tritt A."/>
            <person name="Yoshinaga Y."/>
            <person name="Zwiers L.-H."/>
            <person name="Turgeon B."/>
            <person name="Goodwin S."/>
            <person name="Spatafora J."/>
            <person name="Crous P."/>
            <person name="Grigoriev I."/>
        </authorList>
    </citation>
    <scope>NUCLEOTIDE SEQUENCE</scope>
    <source>
        <strain evidence="2">CBS 260.36</strain>
    </source>
</reference>
<protein>
    <submittedName>
        <fullName evidence="2">Uncharacterized protein</fullName>
    </submittedName>
</protein>
<feature type="region of interest" description="Disordered" evidence="1">
    <location>
        <begin position="1"/>
        <end position="38"/>
    </location>
</feature>
<feature type="compositionally biased region" description="Basic and acidic residues" evidence="1">
    <location>
        <begin position="973"/>
        <end position="985"/>
    </location>
</feature>
<feature type="region of interest" description="Disordered" evidence="1">
    <location>
        <begin position="923"/>
        <end position="948"/>
    </location>
</feature>
<feature type="region of interest" description="Disordered" evidence="1">
    <location>
        <begin position="782"/>
        <end position="818"/>
    </location>
</feature>
<accession>A0A9P4JB21</accession>
<comment type="caution">
    <text evidence="2">The sequence shown here is derived from an EMBL/GenBank/DDBJ whole genome shotgun (WGS) entry which is preliminary data.</text>
</comment>
<feature type="region of interest" description="Disordered" evidence="1">
    <location>
        <begin position="176"/>
        <end position="202"/>
    </location>
</feature>
<gene>
    <name evidence="2" type="ORF">K461DRAFT_290731</name>
</gene>
<name>A0A9P4JB21_9PEZI</name>
<proteinExistence type="predicted"/>
<sequence length="985" mass="106781">MAPFDFSSDSPPPPFFPFSGSPPVVTQEQLKPRASSVSRAAAIHPGELAQWHRNMANFTDQVRGVDSSLRVTGDVTQEHPPSSLDDKLAVMEERLNAKMTSALQNALHTPDSSVFGEDNNSHVKEYLAAMSPSIEALANAKMTALVGQLPKATTSTVGKPNDSHIKKYLASMSPSIEARSNAKSPALDGQSHEPHDNSAGALDGARIKKAEEHLKAASNMMEDIGNLATTPFQQSHDTSPDAIRNGLQHACMSKEKHSTGKLSSENSVLYRAIMGMEDYLCKEVAGITVGLQFAVAASERRVEARLKTIESLLRTLSTSQTRGTNGSLEETMGHKFTAMEGRLSAMNLSTGRQIRDMSASIDDHFAEKFVSLKSTLHNNTRTLETKLNAIDDHFQIQSTAMGEMVNAKIGRLPETKLADMEEHNNDKIAGLGSDTSSREVCDRLASMEIPLEERFHSIDCQLSALTNSLFSRNVKAHVKELLDTSSAAMSEHFDAKVASTLSAMQGMTAAMESRLNNCINTIVDDVYNTTESAEVCHGEKLKSIQDQLSAVTTFMKRDAEVLEIKLNAMEERINNKIDGLPSEFPDNSYELNEEISDSLEEKLAATEDRLVAKLSPGDKEVLGKKISTLTSGMKDFTASVEAKLKSIETRLDALTASPKQESNPKLDEIARNLASLSSKVDMGAGHRYSDFEDRLSFHVPDFLQPLMSPTASLPQLGKPSGPIKKLPDSGTIGPATDGKSSQPSGEAMGVKDTEPVSPARRDQEAELVAAMKACESPVSMTTKTADMTAPTSRTYRSKPELHRGTPKSNSDQSFGIGPRFTASEAMKELTVQRLEKAKASEKLVDVKSIDDLRAVHSHNAGQRPNGAPPVRLQLRSKPVASPEKVPSLALRADDTLLPETRKYLSPGQRHFAAKLAASRENTPFLAAEARATQPSKDTNATQPAGAVPRKTFQQLYDESVVADAKAAALAAEEAQRGKNDKDGRK</sequence>
<dbReference type="Proteomes" id="UP000799439">
    <property type="component" value="Unassembled WGS sequence"/>
</dbReference>
<dbReference type="EMBL" id="ML996082">
    <property type="protein sequence ID" value="KAF2155733.1"/>
    <property type="molecule type" value="Genomic_DNA"/>
</dbReference>
<dbReference type="AlphaFoldDB" id="A0A9P4JB21"/>
<evidence type="ECO:0000256" key="1">
    <source>
        <dbReference type="SAM" id="MobiDB-lite"/>
    </source>
</evidence>
<feature type="compositionally biased region" description="Polar residues" evidence="1">
    <location>
        <begin position="782"/>
        <end position="794"/>
    </location>
</feature>
<feature type="region of interest" description="Disordered" evidence="1">
    <location>
        <begin position="966"/>
        <end position="985"/>
    </location>
</feature>
<evidence type="ECO:0000313" key="2">
    <source>
        <dbReference type="EMBL" id="KAF2155733.1"/>
    </source>
</evidence>
<feature type="region of interest" description="Disordered" evidence="1">
    <location>
        <begin position="710"/>
        <end position="762"/>
    </location>
</feature>
<organism evidence="2 3">
    <name type="scientific">Myriangium duriaei CBS 260.36</name>
    <dbReference type="NCBI Taxonomy" id="1168546"/>
    <lineage>
        <taxon>Eukaryota</taxon>
        <taxon>Fungi</taxon>
        <taxon>Dikarya</taxon>
        <taxon>Ascomycota</taxon>
        <taxon>Pezizomycotina</taxon>
        <taxon>Dothideomycetes</taxon>
        <taxon>Dothideomycetidae</taxon>
        <taxon>Myriangiales</taxon>
        <taxon>Myriangiaceae</taxon>
        <taxon>Myriangium</taxon>
    </lineage>
</organism>
<keyword evidence="3" id="KW-1185">Reference proteome</keyword>